<dbReference type="Proteomes" id="UP000728032">
    <property type="component" value="Unassembled WGS sequence"/>
</dbReference>
<dbReference type="EMBL" id="OC926526">
    <property type="protein sequence ID" value="CAD7656760.1"/>
    <property type="molecule type" value="Genomic_DNA"/>
</dbReference>
<feature type="non-terminal residue" evidence="1">
    <location>
        <position position="1"/>
    </location>
</feature>
<evidence type="ECO:0000313" key="2">
    <source>
        <dbReference type="Proteomes" id="UP000728032"/>
    </source>
</evidence>
<gene>
    <name evidence="1" type="ORF">ONB1V03_LOCUS13396</name>
</gene>
<dbReference type="SUPFAM" id="SSF63712">
    <property type="entry name" value="Nicotinic receptor ligand binding domain-like"/>
    <property type="match status" value="1"/>
</dbReference>
<protein>
    <submittedName>
        <fullName evidence="1">Uncharacterized protein</fullName>
    </submittedName>
</protein>
<dbReference type="InterPro" id="IPR036734">
    <property type="entry name" value="Neur_chan_lig-bd_sf"/>
</dbReference>
<organism evidence="1">
    <name type="scientific">Oppiella nova</name>
    <dbReference type="NCBI Taxonomy" id="334625"/>
    <lineage>
        <taxon>Eukaryota</taxon>
        <taxon>Metazoa</taxon>
        <taxon>Ecdysozoa</taxon>
        <taxon>Arthropoda</taxon>
        <taxon>Chelicerata</taxon>
        <taxon>Arachnida</taxon>
        <taxon>Acari</taxon>
        <taxon>Acariformes</taxon>
        <taxon>Sarcoptiformes</taxon>
        <taxon>Oribatida</taxon>
        <taxon>Brachypylina</taxon>
        <taxon>Oppioidea</taxon>
        <taxon>Oppiidae</taxon>
        <taxon>Oppiella</taxon>
    </lineage>
</organism>
<dbReference type="AlphaFoldDB" id="A0A7R9MBS0"/>
<dbReference type="GO" id="GO:0005230">
    <property type="term" value="F:extracellular ligand-gated monoatomic ion channel activity"/>
    <property type="evidence" value="ECO:0007669"/>
    <property type="project" value="InterPro"/>
</dbReference>
<reference evidence="1" key="1">
    <citation type="submission" date="2020-11" db="EMBL/GenBank/DDBJ databases">
        <authorList>
            <person name="Tran Van P."/>
        </authorList>
    </citation>
    <scope>NUCLEOTIDE SEQUENCE</scope>
</reference>
<dbReference type="Gene3D" id="2.70.170.10">
    <property type="entry name" value="Neurotransmitter-gated ion-channel ligand-binding domain"/>
    <property type="match status" value="1"/>
</dbReference>
<dbReference type="OrthoDB" id="407674at2759"/>
<feature type="non-terminal residue" evidence="1">
    <location>
        <position position="63"/>
    </location>
</feature>
<name>A0A7R9MBS0_9ACAR</name>
<proteinExistence type="predicted"/>
<keyword evidence="2" id="KW-1185">Reference proteome</keyword>
<sequence>SYTTDDLVFDWETETPLAVDESIELPQHDLIDKHVGDCTQVYSSGNFTCVQVLFTIKRRLVIT</sequence>
<accession>A0A7R9MBS0</accession>
<dbReference type="EMBL" id="CAJPVJ010011701">
    <property type="protein sequence ID" value="CAG2173947.1"/>
    <property type="molecule type" value="Genomic_DNA"/>
</dbReference>
<evidence type="ECO:0000313" key="1">
    <source>
        <dbReference type="EMBL" id="CAD7656760.1"/>
    </source>
</evidence>
<dbReference type="GO" id="GO:0016020">
    <property type="term" value="C:membrane"/>
    <property type="evidence" value="ECO:0007669"/>
    <property type="project" value="InterPro"/>
</dbReference>